<protein>
    <submittedName>
        <fullName evidence="1">Uncharacterized protein</fullName>
    </submittedName>
</protein>
<dbReference type="OrthoDB" id="191150at2759"/>
<evidence type="ECO:0000313" key="2">
    <source>
        <dbReference type="Proteomes" id="UP000724874"/>
    </source>
</evidence>
<gene>
    <name evidence="1" type="ORF">CPB84DRAFT_1749224</name>
</gene>
<sequence length="170" mass="19375">MHSAFRPAREISTPDSLRMLLQYDTLIIERQRTTAGSTQGCSYNVKRPALNFHSLDKFGEVQQIQAVESIFYQIGKVNAGLLAWTFCGLDECREILTDTGKYRVQLNALELSQRSRSRGQHAIVPEELNLDARALILISIISHFIPRGCRKLKKRPNVENGGKWGWEIDF</sequence>
<accession>A0A9P5NID6</accession>
<dbReference type="Proteomes" id="UP000724874">
    <property type="component" value="Unassembled WGS sequence"/>
</dbReference>
<name>A0A9P5NID6_GYMJU</name>
<evidence type="ECO:0000313" key="1">
    <source>
        <dbReference type="EMBL" id="KAF8889764.1"/>
    </source>
</evidence>
<keyword evidence="2" id="KW-1185">Reference proteome</keyword>
<comment type="caution">
    <text evidence="1">The sequence shown here is derived from an EMBL/GenBank/DDBJ whole genome shotgun (WGS) entry which is preliminary data.</text>
</comment>
<organism evidence="1 2">
    <name type="scientific">Gymnopilus junonius</name>
    <name type="common">Spectacular rustgill mushroom</name>
    <name type="synonym">Gymnopilus spectabilis subsp. junonius</name>
    <dbReference type="NCBI Taxonomy" id="109634"/>
    <lineage>
        <taxon>Eukaryota</taxon>
        <taxon>Fungi</taxon>
        <taxon>Dikarya</taxon>
        <taxon>Basidiomycota</taxon>
        <taxon>Agaricomycotina</taxon>
        <taxon>Agaricomycetes</taxon>
        <taxon>Agaricomycetidae</taxon>
        <taxon>Agaricales</taxon>
        <taxon>Agaricineae</taxon>
        <taxon>Hymenogastraceae</taxon>
        <taxon>Gymnopilus</taxon>
    </lineage>
</organism>
<dbReference type="AlphaFoldDB" id="A0A9P5NID6"/>
<proteinExistence type="predicted"/>
<reference evidence="1" key="1">
    <citation type="submission" date="2020-11" db="EMBL/GenBank/DDBJ databases">
        <authorList>
            <consortium name="DOE Joint Genome Institute"/>
            <person name="Ahrendt S."/>
            <person name="Riley R."/>
            <person name="Andreopoulos W."/>
            <person name="LaButti K."/>
            <person name="Pangilinan J."/>
            <person name="Ruiz-duenas F.J."/>
            <person name="Barrasa J.M."/>
            <person name="Sanchez-Garcia M."/>
            <person name="Camarero S."/>
            <person name="Miyauchi S."/>
            <person name="Serrano A."/>
            <person name="Linde D."/>
            <person name="Babiker R."/>
            <person name="Drula E."/>
            <person name="Ayuso-Fernandez I."/>
            <person name="Pacheco R."/>
            <person name="Padilla G."/>
            <person name="Ferreira P."/>
            <person name="Barriuso J."/>
            <person name="Kellner H."/>
            <person name="Castanera R."/>
            <person name="Alfaro M."/>
            <person name="Ramirez L."/>
            <person name="Pisabarro A.G."/>
            <person name="Kuo A."/>
            <person name="Tritt A."/>
            <person name="Lipzen A."/>
            <person name="He G."/>
            <person name="Yan M."/>
            <person name="Ng V."/>
            <person name="Cullen D."/>
            <person name="Martin F."/>
            <person name="Rosso M.-N."/>
            <person name="Henrissat B."/>
            <person name="Hibbett D."/>
            <person name="Martinez A.T."/>
            <person name="Grigoriev I.V."/>
        </authorList>
    </citation>
    <scope>NUCLEOTIDE SEQUENCE</scope>
    <source>
        <strain evidence="1">AH 44721</strain>
    </source>
</reference>
<dbReference type="EMBL" id="JADNYJ010000078">
    <property type="protein sequence ID" value="KAF8889764.1"/>
    <property type="molecule type" value="Genomic_DNA"/>
</dbReference>